<evidence type="ECO:0000259" key="1">
    <source>
        <dbReference type="Pfam" id="PF00561"/>
    </source>
</evidence>
<name>A0ABU8WAU8_9BURK</name>
<dbReference type="Gene3D" id="3.40.50.1820">
    <property type="entry name" value="alpha/beta hydrolase"/>
    <property type="match status" value="1"/>
</dbReference>
<dbReference type="Pfam" id="PF00561">
    <property type="entry name" value="Abhydrolase_1"/>
    <property type="match status" value="1"/>
</dbReference>
<evidence type="ECO:0000313" key="2">
    <source>
        <dbReference type="EMBL" id="MEJ8826522.1"/>
    </source>
</evidence>
<dbReference type="SUPFAM" id="SSF53474">
    <property type="entry name" value="alpha/beta-Hydrolases"/>
    <property type="match status" value="1"/>
</dbReference>
<comment type="caution">
    <text evidence="2">The sequence shown here is derived from an EMBL/GenBank/DDBJ whole genome shotgun (WGS) entry which is preliminary data.</text>
</comment>
<evidence type="ECO:0000313" key="3">
    <source>
        <dbReference type="Proteomes" id="UP001363010"/>
    </source>
</evidence>
<dbReference type="RefSeq" id="WP_340367558.1">
    <property type="nucleotide sequence ID" value="NZ_JBBKZV010000035.1"/>
</dbReference>
<dbReference type="InterPro" id="IPR000073">
    <property type="entry name" value="AB_hydrolase_1"/>
</dbReference>
<protein>
    <submittedName>
        <fullName evidence="2">Triacylglycerol lipase</fullName>
    </submittedName>
</protein>
<organism evidence="2 3">
    <name type="scientific">Variovorax humicola</name>
    <dbReference type="NCBI Taxonomy" id="1769758"/>
    <lineage>
        <taxon>Bacteria</taxon>
        <taxon>Pseudomonadati</taxon>
        <taxon>Pseudomonadota</taxon>
        <taxon>Betaproteobacteria</taxon>
        <taxon>Burkholderiales</taxon>
        <taxon>Comamonadaceae</taxon>
        <taxon>Variovorax</taxon>
    </lineage>
</organism>
<dbReference type="EMBL" id="JBBKZV010000035">
    <property type="protein sequence ID" value="MEJ8826522.1"/>
    <property type="molecule type" value="Genomic_DNA"/>
</dbReference>
<proteinExistence type="predicted"/>
<dbReference type="Proteomes" id="UP001363010">
    <property type="component" value="Unassembled WGS sequence"/>
</dbReference>
<dbReference type="InterPro" id="IPR029058">
    <property type="entry name" value="AB_hydrolase_fold"/>
</dbReference>
<sequence length="309" mass="32855">MTTWMIRLRRIVLIWMLGVFAAVPALADAYTQTRYPIVLVHGMLGWGDIAGYDHFYGIPGALREGGAKVYVTQVSGLNTTEARGEQLLTQIRNILAITGAQKVNLIGHSHGGPTARYVAAVAPQLVASVTAVGSPHRGSKLADDVAKTFPPGSPGEAILAGTAKALATIIGMLSGKQNLPEVPLGPVMSLSTAGAAAFNARFPQGMPSDCGDGPELVNGVRYFSWTGTQPVTNLLDPSDVPMALLSTIHGEANDGLVTVCSSRLGRHLGDYRQNHLDEINQFFGLRDLFSVSPVTLYRQQANRLKSLGI</sequence>
<reference evidence="2 3" key="1">
    <citation type="submission" date="2024-03" db="EMBL/GenBank/DDBJ databases">
        <title>Novel species of the genus Variovorax.</title>
        <authorList>
            <person name="Liu Q."/>
            <person name="Xin Y.-H."/>
        </authorList>
    </citation>
    <scope>NUCLEOTIDE SEQUENCE [LARGE SCALE GENOMIC DNA]</scope>
    <source>
        <strain evidence="2 3">KACC 18501</strain>
    </source>
</reference>
<gene>
    <name evidence="2" type="ORF">WKW80_31625</name>
</gene>
<keyword evidence="3" id="KW-1185">Reference proteome</keyword>
<accession>A0ABU8WAU8</accession>
<feature type="domain" description="AB hydrolase-1" evidence="1">
    <location>
        <begin position="35"/>
        <end position="206"/>
    </location>
</feature>